<keyword evidence="4" id="KW-1185">Reference proteome</keyword>
<sequence>MLAPGLCDSLCWWGNGGFVRDMGRGWGRSAGSSPLMLLGKRGGWVHGKSWQIPRPSLWWKSRPSGEGDAEIGAEDTERYKTHRESVSSVHNHYGGESYYGYAASNASTSSSTSSNNTPVGSLNSPLVRVQSSRPAWIPTALPPLALDGGLKKSDLEIATVGADHIPKKEEDSQSIASSTHFTVVGGYGGGGRVHGGEWRLKAGKITALVLSMSLLILVGILAAILFLEGENYRVTKEGFTWSRGNRPYGHTPTKPVSFLA</sequence>
<evidence type="ECO:0000313" key="3">
    <source>
        <dbReference type="EMBL" id="KAG8225906.1"/>
    </source>
</evidence>
<dbReference type="OrthoDB" id="10587315at2759"/>
<keyword evidence="2" id="KW-1133">Transmembrane helix</keyword>
<gene>
    <name evidence="3" type="ORF">J437_LFUL006138</name>
</gene>
<dbReference type="AlphaFoldDB" id="A0A8K0NXR2"/>
<keyword evidence="2" id="KW-0472">Membrane</keyword>
<reference evidence="3" key="2">
    <citation type="submission" date="2017-10" db="EMBL/GenBank/DDBJ databases">
        <title>Ladona fulva Genome sequencing and assembly.</title>
        <authorList>
            <person name="Murali S."/>
            <person name="Richards S."/>
            <person name="Bandaranaike D."/>
            <person name="Bellair M."/>
            <person name="Blankenburg K."/>
            <person name="Chao H."/>
            <person name="Dinh H."/>
            <person name="Doddapaneni H."/>
            <person name="Dugan-Rocha S."/>
            <person name="Elkadiri S."/>
            <person name="Gnanaolivu R."/>
            <person name="Hernandez B."/>
            <person name="Skinner E."/>
            <person name="Javaid M."/>
            <person name="Lee S."/>
            <person name="Li M."/>
            <person name="Ming W."/>
            <person name="Munidasa M."/>
            <person name="Muniz J."/>
            <person name="Nguyen L."/>
            <person name="Hughes D."/>
            <person name="Osuji N."/>
            <person name="Pu L.-L."/>
            <person name="Puazo M."/>
            <person name="Qu C."/>
            <person name="Quiroz J."/>
            <person name="Raj R."/>
            <person name="Weissenberger G."/>
            <person name="Xin Y."/>
            <person name="Zou X."/>
            <person name="Han Y."/>
            <person name="Worley K."/>
            <person name="Muzny D."/>
            <person name="Gibbs R."/>
        </authorList>
    </citation>
    <scope>NUCLEOTIDE SEQUENCE</scope>
    <source>
        <strain evidence="3">Sampled in the wild</strain>
    </source>
</reference>
<proteinExistence type="predicted"/>
<reference evidence="3" key="1">
    <citation type="submission" date="2013-04" db="EMBL/GenBank/DDBJ databases">
        <authorList>
            <person name="Qu J."/>
            <person name="Murali S.C."/>
            <person name="Bandaranaike D."/>
            <person name="Bellair M."/>
            <person name="Blankenburg K."/>
            <person name="Chao H."/>
            <person name="Dinh H."/>
            <person name="Doddapaneni H."/>
            <person name="Downs B."/>
            <person name="Dugan-Rocha S."/>
            <person name="Elkadiri S."/>
            <person name="Gnanaolivu R.D."/>
            <person name="Hernandez B."/>
            <person name="Javaid M."/>
            <person name="Jayaseelan J.C."/>
            <person name="Lee S."/>
            <person name="Li M."/>
            <person name="Ming W."/>
            <person name="Munidasa M."/>
            <person name="Muniz J."/>
            <person name="Nguyen L."/>
            <person name="Ongeri F."/>
            <person name="Osuji N."/>
            <person name="Pu L.-L."/>
            <person name="Puazo M."/>
            <person name="Qu C."/>
            <person name="Quiroz J."/>
            <person name="Raj R."/>
            <person name="Weissenberger G."/>
            <person name="Xin Y."/>
            <person name="Zou X."/>
            <person name="Han Y."/>
            <person name="Richards S."/>
            <person name="Worley K."/>
            <person name="Muzny D."/>
            <person name="Gibbs R."/>
        </authorList>
    </citation>
    <scope>NUCLEOTIDE SEQUENCE</scope>
    <source>
        <strain evidence="3">Sampled in the wild</strain>
    </source>
</reference>
<organism evidence="3 4">
    <name type="scientific">Ladona fulva</name>
    <name type="common">Scarce chaser dragonfly</name>
    <name type="synonym">Libellula fulva</name>
    <dbReference type="NCBI Taxonomy" id="123851"/>
    <lineage>
        <taxon>Eukaryota</taxon>
        <taxon>Metazoa</taxon>
        <taxon>Ecdysozoa</taxon>
        <taxon>Arthropoda</taxon>
        <taxon>Hexapoda</taxon>
        <taxon>Insecta</taxon>
        <taxon>Pterygota</taxon>
        <taxon>Palaeoptera</taxon>
        <taxon>Odonata</taxon>
        <taxon>Epiprocta</taxon>
        <taxon>Anisoptera</taxon>
        <taxon>Libelluloidea</taxon>
        <taxon>Libellulidae</taxon>
        <taxon>Ladona</taxon>
    </lineage>
</organism>
<feature type="compositionally biased region" description="Basic and acidic residues" evidence="1">
    <location>
        <begin position="75"/>
        <end position="85"/>
    </location>
</feature>
<protein>
    <submittedName>
        <fullName evidence="3">Uncharacterized protein</fullName>
    </submittedName>
</protein>
<evidence type="ECO:0000313" key="4">
    <source>
        <dbReference type="Proteomes" id="UP000792457"/>
    </source>
</evidence>
<dbReference type="EMBL" id="KZ308258">
    <property type="protein sequence ID" value="KAG8225906.1"/>
    <property type="molecule type" value="Genomic_DNA"/>
</dbReference>
<feature type="region of interest" description="Disordered" evidence="1">
    <location>
        <begin position="61"/>
        <end position="86"/>
    </location>
</feature>
<comment type="caution">
    <text evidence="3">The sequence shown here is derived from an EMBL/GenBank/DDBJ whole genome shotgun (WGS) entry which is preliminary data.</text>
</comment>
<dbReference type="Proteomes" id="UP000792457">
    <property type="component" value="Unassembled WGS sequence"/>
</dbReference>
<name>A0A8K0NXR2_LADFU</name>
<accession>A0A8K0NXR2</accession>
<evidence type="ECO:0000256" key="2">
    <source>
        <dbReference type="SAM" id="Phobius"/>
    </source>
</evidence>
<feature type="transmembrane region" description="Helical" evidence="2">
    <location>
        <begin position="205"/>
        <end position="227"/>
    </location>
</feature>
<keyword evidence="2" id="KW-0812">Transmembrane</keyword>
<evidence type="ECO:0000256" key="1">
    <source>
        <dbReference type="SAM" id="MobiDB-lite"/>
    </source>
</evidence>